<sequence length="244" mass="26874">MICPADELPAPLAAPRLANHLMHTSGGLRWHLTALRRRAREWSAFRNTLAHWLDAWRPPCARLLLIGPSAGWTLPDALFTRFDEIRVLEPDPLARLALARRIASPRLHFDTLDVFAPGGLATLRTQYADHAVLFCNLLGQVAPDGDNAAWYAGLRQALAGLHWASWHDIASSARPVDRHGVQTIAAGTPFDALIAHFWQGGTIEVTDHGSFALAHGEAFACTDWPLRDDQHHLVGWISHTPDAG</sequence>
<gene>
    <name evidence="1" type="ORF">GGR36_002670</name>
</gene>
<protein>
    <recommendedName>
        <fullName evidence="3">Class I SAM-dependent methyltransferase</fullName>
    </recommendedName>
</protein>
<reference evidence="1 2" key="1">
    <citation type="submission" date="2020-08" db="EMBL/GenBank/DDBJ databases">
        <title>Genomic Encyclopedia of Type Strains, Phase IV (KMG-IV): sequencing the most valuable type-strain genomes for metagenomic binning, comparative biology and taxonomic classification.</title>
        <authorList>
            <person name="Goeker M."/>
        </authorList>
    </citation>
    <scope>NUCLEOTIDE SEQUENCE [LARGE SCALE GENOMIC DNA]</scope>
    <source>
        <strain evidence="1 2">DSM 106739</strain>
    </source>
</reference>
<comment type="caution">
    <text evidence="1">The sequence shown here is derived from an EMBL/GenBank/DDBJ whole genome shotgun (WGS) entry which is preliminary data.</text>
</comment>
<name>A0A840BLJ6_9RHOO</name>
<organism evidence="1 2">
    <name type="scientific">Niveibacterium umoris</name>
    <dbReference type="NCBI Taxonomy" id="1193620"/>
    <lineage>
        <taxon>Bacteria</taxon>
        <taxon>Pseudomonadati</taxon>
        <taxon>Pseudomonadota</taxon>
        <taxon>Betaproteobacteria</taxon>
        <taxon>Rhodocyclales</taxon>
        <taxon>Rhodocyclaceae</taxon>
        <taxon>Niveibacterium</taxon>
    </lineage>
</organism>
<dbReference type="Proteomes" id="UP000561045">
    <property type="component" value="Unassembled WGS sequence"/>
</dbReference>
<evidence type="ECO:0008006" key="3">
    <source>
        <dbReference type="Google" id="ProtNLM"/>
    </source>
</evidence>
<evidence type="ECO:0000313" key="2">
    <source>
        <dbReference type="Proteomes" id="UP000561045"/>
    </source>
</evidence>
<proteinExistence type="predicted"/>
<dbReference type="RefSeq" id="WP_183635214.1">
    <property type="nucleotide sequence ID" value="NZ_BAABLE010000005.1"/>
</dbReference>
<dbReference type="EMBL" id="JACIET010000002">
    <property type="protein sequence ID" value="MBB4013324.1"/>
    <property type="molecule type" value="Genomic_DNA"/>
</dbReference>
<keyword evidence="2" id="KW-1185">Reference proteome</keyword>
<evidence type="ECO:0000313" key="1">
    <source>
        <dbReference type="EMBL" id="MBB4013324.1"/>
    </source>
</evidence>
<dbReference type="AlphaFoldDB" id="A0A840BLJ6"/>
<accession>A0A840BLJ6</accession>